<dbReference type="InterPro" id="IPR056884">
    <property type="entry name" value="NPHP3-like_N"/>
</dbReference>
<dbReference type="InterPro" id="IPR056125">
    <property type="entry name" value="DUF7708"/>
</dbReference>
<dbReference type="Pfam" id="PF22939">
    <property type="entry name" value="WHD_GPIID"/>
    <property type="match status" value="1"/>
</dbReference>
<dbReference type="Proteomes" id="UP000474640">
    <property type="component" value="Unassembled WGS sequence"/>
</dbReference>
<dbReference type="EMBL" id="JAABOJ010000003">
    <property type="protein sequence ID" value="KAF3288759.1"/>
    <property type="molecule type" value="Genomic_DNA"/>
</dbReference>
<evidence type="ECO:0000313" key="5">
    <source>
        <dbReference type="EMBL" id="KAF3288759.1"/>
    </source>
</evidence>
<sequence length="1340" mass="151457">MSVPIPTSTPSPSPFDEALQKFQSRLSAEQKQQFGSTSRKDVEILAVKLQEEQKSRKSHRALGLLRPFIDGLSGYAKIIEVFAQTSEILCFVWGPIKFLLQIGTQWQKAIDTLLDALSAIGEKLLLFEKCTGLILKDSRFRVILVRVYTDILEVLWTAMKVFGKKTHSCEQILRIHSPVFDKKLAAVISNLENDQKLIRDAVVVTNFDEAVHFHASAEQEFKEAEKHRLISISRLDEVMRFHANAETEFKEAAKHRLYLTLQIFRQELQPALLSTPRLEDARKISRRNPEAGEWLYNHLDFINWKTIAPNSDPVLALYGIPGAGKTTLSSIAFNRVEYDLTRCPDRYSLAHLALGFQSRQNNDCNTALKSLLYDQLAKYPEYAETVLEVLGGEFAQKLGSTEVLQDLLQEIFQFHRPVLLFVDGVDELPNDAETRKFLGILESFLKNCSDIRLFISCRPEELIQKKIRAWGTKEITLSNAQNRRDITAFTLDPENIRILVEDCGYDGKAAEGYLNAIVDKADAQGLQIDNLIEELPDGLDQIYDRSLQRIISLRKPSRKYAKRVFKFVLGGQRPLRASELQQAMVIEEKIDLLSTKRSISLPLLCGSLIEIMNDDTVCLVHSSLREYLLTKDNTLGLRHATIHRSISVACLTYLQSLGAVTGNSDSFGSLLRSGGLAMLSYTCVSLVYHLGEGITDLGSLYMKTLNAKLVAFAKAAYGLCKGASIPLVSGGDIRSSIFEFLKASALDTKVTPHSQLFQVIELFRKPRIGEARDRNTRLRGIQNRLNFIHQKLNTSLQDYAEGCDSTELQSLIRLYGPPFRCTDMKCIHFHVGFPDSERKHRHLDTHNRKFKCPIKTCPFNQVGFSTAEYLHQHDMSKYRAFSYPVPIYKYHAGQSNRLESTDPADVFTVIPSCAKADLDISGLIRLAKDSLRMRETNTASAILRECYMSPKLSSLHWHGTIDAVSSVLSNPLYIYRQRGAGLSEADSTVREEMAISSWHNAFDKVFQDGNRQFLPVSTLIEHVLFYGTLDVLKGLWSTIFTAAIRRNRERYLALAVMGANVSAVSWILSRFPLWSPFHALNMHVEFLSTTTKGPRFLARTNNIIPEILKVPIWFLVQWVQDDSVARTFENLMGYQEPGNPVYSSIFNSDLFLIASIIEDPSLINFVYSKTGVLSPSDYKLVLARMISTISSQEKQDQFYRILSSLELSRNQTLEGNKGLFCAIPMDDTLGLALSFSLLLEPSWSAELFLRGLVKSFDLGVSARVADVTKILERFESIPPYLTCRSKTEHLQAVDAEQLMSIIWPIIGMTPTEDYYEFSVLEQFVQETIDFLSLSSKRAGP</sequence>
<evidence type="ECO:0000259" key="3">
    <source>
        <dbReference type="Pfam" id="PF24809"/>
    </source>
</evidence>
<dbReference type="Pfam" id="PF24809">
    <property type="entry name" value="DUF7708"/>
    <property type="match status" value="1"/>
</dbReference>
<protein>
    <submittedName>
        <fullName evidence="5">Uncharacterized protein</fullName>
    </submittedName>
</protein>
<reference evidence="5 6" key="1">
    <citation type="submission" date="2020-01" db="EMBL/GenBank/DDBJ databases">
        <authorList>
            <person name="Palmer J.M."/>
        </authorList>
    </citation>
    <scope>NUCLEOTIDE SEQUENCE [LARGE SCALE GENOMIC DNA]</scope>
    <source>
        <strain evidence="5 6">TWF970</strain>
    </source>
</reference>
<evidence type="ECO:0000259" key="4">
    <source>
        <dbReference type="Pfam" id="PF24883"/>
    </source>
</evidence>
<dbReference type="InterPro" id="IPR054471">
    <property type="entry name" value="GPIID_WHD"/>
</dbReference>
<evidence type="ECO:0000313" key="6">
    <source>
        <dbReference type="Proteomes" id="UP000474640"/>
    </source>
</evidence>
<dbReference type="OrthoDB" id="21416at2759"/>
<accession>A0A7C8VQM4</accession>
<dbReference type="SUPFAM" id="SSF52540">
    <property type="entry name" value="P-loop containing nucleoside triphosphate hydrolases"/>
    <property type="match status" value="1"/>
</dbReference>
<evidence type="ECO:0000259" key="2">
    <source>
        <dbReference type="Pfam" id="PF22939"/>
    </source>
</evidence>
<proteinExistence type="predicted"/>
<dbReference type="Pfam" id="PF24883">
    <property type="entry name" value="NPHP3_N"/>
    <property type="match status" value="1"/>
</dbReference>
<name>A0A7C8VQM4_ORBOL</name>
<gene>
    <name evidence="5" type="ORF">TWF970_005815</name>
</gene>
<keyword evidence="1" id="KW-0677">Repeat</keyword>
<dbReference type="PANTHER" id="PTHR10039">
    <property type="entry name" value="AMELOGENIN"/>
    <property type="match status" value="1"/>
</dbReference>
<evidence type="ECO:0000256" key="1">
    <source>
        <dbReference type="ARBA" id="ARBA00022737"/>
    </source>
</evidence>
<feature type="domain" description="Nephrocystin 3-like N-terminal" evidence="4">
    <location>
        <begin position="292"/>
        <end position="458"/>
    </location>
</feature>
<feature type="domain" description="GPI inositol-deacylase winged helix" evidence="2">
    <location>
        <begin position="557"/>
        <end position="632"/>
    </location>
</feature>
<feature type="domain" description="DUF7708" evidence="3">
    <location>
        <begin position="65"/>
        <end position="193"/>
    </location>
</feature>
<organism evidence="5 6">
    <name type="scientific">Orbilia oligospora</name>
    <name type="common">Nematode-trapping fungus</name>
    <name type="synonym">Arthrobotrys oligospora</name>
    <dbReference type="NCBI Taxonomy" id="2813651"/>
    <lineage>
        <taxon>Eukaryota</taxon>
        <taxon>Fungi</taxon>
        <taxon>Dikarya</taxon>
        <taxon>Ascomycota</taxon>
        <taxon>Pezizomycotina</taxon>
        <taxon>Orbiliomycetes</taxon>
        <taxon>Orbiliales</taxon>
        <taxon>Orbiliaceae</taxon>
        <taxon>Orbilia</taxon>
    </lineage>
</organism>
<comment type="caution">
    <text evidence="5">The sequence shown here is derived from an EMBL/GenBank/DDBJ whole genome shotgun (WGS) entry which is preliminary data.</text>
</comment>
<dbReference type="InterPro" id="IPR027417">
    <property type="entry name" value="P-loop_NTPase"/>
</dbReference>
<dbReference type="PANTHER" id="PTHR10039:SF14">
    <property type="entry name" value="NACHT DOMAIN-CONTAINING PROTEIN"/>
    <property type="match status" value="1"/>
</dbReference>
<dbReference type="Gene3D" id="3.40.50.300">
    <property type="entry name" value="P-loop containing nucleotide triphosphate hydrolases"/>
    <property type="match status" value="1"/>
</dbReference>